<feature type="compositionally biased region" description="Low complexity" evidence="1">
    <location>
        <begin position="2427"/>
        <end position="2450"/>
    </location>
</feature>
<feature type="compositionally biased region" description="Basic and acidic residues" evidence="1">
    <location>
        <begin position="2256"/>
        <end position="2295"/>
    </location>
</feature>
<feature type="compositionally biased region" description="Pro residues" evidence="1">
    <location>
        <begin position="484"/>
        <end position="506"/>
    </location>
</feature>
<feature type="compositionally biased region" description="Basic residues" evidence="1">
    <location>
        <begin position="1704"/>
        <end position="1713"/>
    </location>
</feature>
<feature type="compositionally biased region" description="Low complexity" evidence="1">
    <location>
        <begin position="1202"/>
        <end position="1211"/>
    </location>
</feature>
<feature type="compositionally biased region" description="Low complexity" evidence="1">
    <location>
        <begin position="1266"/>
        <end position="1288"/>
    </location>
</feature>
<gene>
    <name evidence="2" type="ORF">TGDOM2_313270</name>
</gene>
<keyword evidence="2" id="KW-0176">Collagen</keyword>
<dbReference type="EMBL" id="AHZU02001014">
    <property type="protein sequence ID" value="KFG37413.1"/>
    <property type="molecule type" value="Genomic_DNA"/>
</dbReference>
<evidence type="ECO:0000256" key="1">
    <source>
        <dbReference type="SAM" id="MobiDB-lite"/>
    </source>
</evidence>
<feature type="compositionally biased region" description="Basic and acidic residues" evidence="1">
    <location>
        <begin position="615"/>
        <end position="663"/>
    </location>
</feature>
<feature type="compositionally biased region" description="Low complexity" evidence="1">
    <location>
        <begin position="2464"/>
        <end position="2475"/>
    </location>
</feature>
<feature type="compositionally biased region" description="Polar residues" evidence="1">
    <location>
        <begin position="2303"/>
        <end position="2312"/>
    </location>
</feature>
<feature type="compositionally biased region" description="Basic and acidic residues" evidence="1">
    <location>
        <begin position="191"/>
        <end position="215"/>
    </location>
</feature>
<feature type="region of interest" description="Disordered" evidence="1">
    <location>
        <begin position="1"/>
        <end position="28"/>
    </location>
</feature>
<dbReference type="OrthoDB" id="332968at2759"/>
<feature type="compositionally biased region" description="Basic and acidic residues" evidence="1">
    <location>
        <begin position="2166"/>
        <end position="2190"/>
    </location>
</feature>
<feature type="compositionally biased region" description="Low complexity" evidence="1">
    <location>
        <begin position="2619"/>
        <end position="2634"/>
    </location>
</feature>
<sequence length="2799" mass="281271">MSGTGGAGSGPLGSAGGARGGSKSSAPRPVKIAAVSLVDLKEQASKTPTPSRGWGVIPQPATSVESSGMSSSLFPPVSALKQQFHGSTSSSSQANAVGGRTSSSFARAVRGLRNLKEETGDEISRGDGEKEAQPQERDGECEKEERGQNEGDVKGQANAGAELGDRTKPTAAETQQPGGSLPNDTNVTFEKGGEEREKDSSQKHEGEKTKEEPRQDASGTVPARSREDESIAATGAISLSKLITASRKVGISVSVRGRAVNTAAGTVKSSGSAWKSGVSAAASSGASSSAPFSSRAASSSGPASSLYAARAGGAAPATGSVDDEAFPDLMKSAEQVKLEAQKEKDRQKRTKEALRRVEKDENGSVSQPQTRRLGLQELFDLTSEGGALSSLGDKTGLGDKEGPGAARPIRIQRRWADEEPDEEEDFLQAGEGEKGGFYSGFDGRRELFAHFSPLPHFVLPGMEGTVVAGYLSFMSLGQRVPPPAPPPMETYPSFPTPPHPGAPGPAGPNFRTNAFYNLPGAGPFGEGAQPSLLQEKNWRRQSSGPDGAAGSLLPTTAFQGGPHPGRLHFLQRGGDGEGPRTLPPPGAIDQGPDRRTTGVVEGAPQRGPFGVTDADLERQRELARQKAEEKKREEEAREREQKERANKKLQELDERLARSREIQGVEQATGTGMGAPKAAEGALVGSPTGGRMEKGRGVSLQGRGARGPGPRGAAAAVDEREDEDWRRPSPAAGVLPPAGAASGRKSPRGPSAGANVSTPYAPSPVPRNPPPPPPLSAPAIRGRHEPGQKSLLGAGKNLQIHQGSGDPQSGPLLGANPSPLIGADLHAARHMKKGEMKGEPGVSEGDVVAFPQAGLLGAKSHQPPPPPPATAGPLGARGPVGKGLAGTVGDRDGLRLVRGRQGVQGSRPDSLARGANGEEPLPPLLGRERGGTDGSQFSAPLLQTTKHGHRDEEIRPGFHTGRRPTGQNAGDRPGQDSENEGDLERRQQAPTARPRYRFGALVNQHLEERQKEEEEVRQGPHGRDAGAQGASQREKSARGDRGAGQQSGAATTDHSRSQSVRRRGESAGSGADSGTWRQAPRQVNGVAGDQGASASACEPALGPEGDSRGGGPGRDRGQGDGQRGRGPRHDPGLAAQPLLPDGSSPSSAGAVGLQKPLPRGMLPFPSPMRGAPQANGGTGPVPETDGPHAVGASGGRERPGRGSRPGTSPTRDNWRAEKAPAAPGAGGFCDDPSRPASSGGRGGRDEDRAAGLVSGARSQGGQQYFHGAYSHASGAASQPGASPLLQGGTERGGPGGPQRPPLIANAPLLGFAPPAGGIDAGRELRSKAFPASAGAAQGGVGRSASATRGPETGPQGDSQAPVACGDSGPQGAETTFVKDLHKNATLWQLSSASFPSGVPRKLGANNASGGEGAEGAGLLRKPVGGAAGAGEKRAAASGASGAPDAPAAQPVTASGGSGDLSFKALLSTRPAPTVLVATHHSTKSDEGAATCSTGGGAAGPEGPHVGLAPEPVVHGAAGDKTRGPGAAGVLGDTPHQATDGDGAVTRGPGGKVFDVDERGKDRARKGERGAAFGARGAAGGDSAAGAGEPAGPEGGIGISGAHPQVGNRGQEKSHAKADEGERGAGRNAGAYRKAGGNADGSQRVWGVVEKPGKAPVSRGRDEEKNQAPCAETTGRPGASGRRRSQQPFEGEREDISGAGTGRGPHSKPQRGGHGRREGEETAHAGEGGSRVRGAAASTGNKDSASARRGVGVGRGGAEAGRARGGASEVGRAPSPGGAGDNAAYPKGRDQGLLGTRGGKGGRGSLRGGAASGRGSAYVGERATGGMSESNAQPDVHAPEDGASRHRGQGGPISRDRAAGTGAAVWLPKGATKKGETVASPGAPEAGAGPRRGGETGQLAGSRGPAESRQGDRGSPSASAGPENQGGAAPHTHARQAASGLRDSRSNSGSMPPAVADALLTRVNGALSVGAGLVCVTQEDNQEETAGDDEGFQLVKSKRREQQEKRKKAEHKQRGSDRGAAAKATPFSSPAAPGSARSNSRREKGQSGTAAGGDALGPASGTPGEALVPGSTASKSEGPVSSPRDQGTGAERTEPDDSGASGRGPRHDGGGRRPSASPRGGGRGGAQQRGEGRKEFPGKGLRTEVALTASSTMEVSTVSSEVTSSVADHRTRQRGQEEKKTEDGEAEKKELTSASGLLPLPGGGSQGGGRGQHGRGSGKGCQDSGDAHAYPGEGRASEKSDRGEGSGFSRGAGAGSSREDGAHGTGEKGRERRGSSGRGADRRVGGHMEEKRRPESPAEVEGGSQRQAHSAPTNVGDPWYASQDLDAANAMSHRLSSDPSQSAVSDSQGTDLMIPSGPTGHQGNAGAQGADRERAGASPSAGAAPAPPTYSLWSSNFNQPATASSRVAPETIAAIWARDPGSGPTAVGGAPRGARLPAGPGGAPADMAGLASHHPMTPVGMPLSPHHQGAPGAPFHAGGGQQSPGPLGPLHFQCPPIHSSLQGSRGSGGPGSPDASGSLCASQPQLLGHGASSHRVPPSHLLHASQHLMHTPGAAAATLFQPGCYGAPGGGQLPPGAPRMPAQRNVTSPLTGGPQSLSKNEMLAPPLLPGRTAPGLVTLAPGQGSASPGAASSSPRLDLYDPRNPLSGPSFSPVPGVSAPGAHPGVVAGAHSSSYVVPEAGHQLLPGFAHPQGAAFSPSLSHDGAPSPAPGAPGSGRAAGQALWVPGGPAPQGSAFVPSAPGHHQQGRGHSIGRGNDMLAPQGFGSFIAAQGGRNGAQRFGVMGAGQPGAGAPGGGEFYM</sequence>
<feature type="compositionally biased region" description="Polar residues" evidence="1">
    <location>
        <begin position="80"/>
        <end position="105"/>
    </location>
</feature>
<dbReference type="VEuPathDB" id="ToxoDB:TGDOM2_313270"/>
<feature type="compositionally biased region" description="Gly residues" evidence="1">
    <location>
        <begin position="1794"/>
        <end position="1811"/>
    </location>
</feature>
<feature type="compositionally biased region" description="Low complexity" evidence="1">
    <location>
        <begin position="2336"/>
        <end position="2347"/>
    </location>
</feature>
<feature type="compositionally biased region" description="Basic and acidic residues" evidence="1">
    <location>
        <begin position="334"/>
        <end position="362"/>
    </location>
</feature>
<dbReference type="Proteomes" id="UP000028837">
    <property type="component" value="Unassembled WGS sequence"/>
</dbReference>
<feature type="compositionally biased region" description="Basic and acidic residues" evidence="1">
    <location>
        <begin position="1005"/>
        <end position="1024"/>
    </location>
</feature>
<feature type="region of interest" description="Disordered" evidence="1">
    <location>
        <begin position="484"/>
        <end position="1373"/>
    </location>
</feature>
<feature type="region of interest" description="Disordered" evidence="1">
    <location>
        <begin position="255"/>
        <end position="369"/>
    </location>
</feature>
<feature type="region of interest" description="Disordered" evidence="1">
    <location>
        <begin position="2569"/>
        <end position="2598"/>
    </location>
</feature>
<feature type="compositionally biased region" description="Polar residues" evidence="1">
    <location>
        <begin position="172"/>
        <end position="188"/>
    </location>
</feature>
<feature type="compositionally biased region" description="Gly residues" evidence="1">
    <location>
        <begin position="2200"/>
        <end position="2218"/>
    </location>
</feature>
<feature type="compositionally biased region" description="Basic and acidic residues" evidence="1">
    <location>
        <begin position="1609"/>
        <end position="1624"/>
    </location>
</feature>
<feature type="region of interest" description="Disordered" evidence="1">
    <location>
        <begin position="1977"/>
        <end position="2386"/>
    </location>
</feature>
<reference evidence="2 3" key="1">
    <citation type="submission" date="2014-02" db="EMBL/GenBank/DDBJ databases">
        <authorList>
            <person name="Sibley D."/>
            <person name="Venepally P."/>
            <person name="Karamycheva S."/>
            <person name="Hadjithomas M."/>
            <person name="Khan A."/>
            <person name="Brunk B."/>
            <person name="Roos D."/>
            <person name="Caler E."/>
            <person name="Lorenzi H."/>
        </authorList>
    </citation>
    <scope>NUCLEOTIDE SEQUENCE [LARGE SCALE GENOMIC DNA]</scope>
    <source>
        <strain evidence="2 3">GAB2-2007-GAL-DOM2</strain>
    </source>
</reference>
<feature type="compositionally biased region" description="Low complexity" evidence="1">
    <location>
        <begin position="2646"/>
        <end position="2656"/>
    </location>
</feature>
<feature type="compositionally biased region" description="Polar residues" evidence="1">
    <location>
        <begin position="60"/>
        <end position="73"/>
    </location>
</feature>
<feature type="compositionally biased region" description="Low complexity" evidence="1">
    <location>
        <begin position="1435"/>
        <end position="1448"/>
    </location>
</feature>
<feature type="compositionally biased region" description="Low complexity" evidence="1">
    <location>
        <begin position="728"/>
        <end position="743"/>
    </location>
</feature>
<organism evidence="2 3">
    <name type="scientific">Toxoplasma gondii GAB2-2007-GAL-DOM2</name>
    <dbReference type="NCBI Taxonomy" id="1130820"/>
    <lineage>
        <taxon>Eukaryota</taxon>
        <taxon>Sar</taxon>
        <taxon>Alveolata</taxon>
        <taxon>Apicomplexa</taxon>
        <taxon>Conoidasida</taxon>
        <taxon>Coccidia</taxon>
        <taxon>Eucoccidiorida</taxon>
        <taxon>Eimeriorina</taxon>
        <taxon>Sarcocystidae</taxon>
        <taxon>Toxoplasma</taxon>
    </lineage>
</organism>
<feature type="compositionally biased region" description="Basic and acidic residues" evidence="1">
    <location>
        <begin position="2234"/>
        <end position="2243"/>
    </location>
</feature>
<feature type="compositionally biased region" description="Polar residues" evidence="1">
    <location>
        <begin position="934"/>
        <end position="945"/>
    </location>
</feature>
<feature type="compositionally biased region" description="Acidic residues" evidence="1">
    <location>
        <begin position="1979"/>
        <end position="1990"/>
    </location>
</feature>
<feature type="region of interest" description="Disordered" evidence="1">
    <location>
        <begin position="1393"/>
        <end position="1455"/>
    </location>
</feature>
<feature type="compositionally biased region" description="Gly residues" evidence="1">
    <location>
        <begin position="1"/>
        <end position="20"/>
    </location>
</feature>
<feature type="compositionally biased region" description="Basic and acidic residues" evidence="1">
    <location>
        <begin position="1553"/>
        <end position="1568"/>
    </location>
</feature>
<feature type="compositionally biased region" description="Low complexity" evidence="1">
    <location>
        <begin position="2147"/>
        <end position="2165"/>
    </location>
</feature>
<feature type="compositionally biased region" description="Low complexity" evidence="1">
    <location>
        <begin position="1625"/>
        <end position="1636"/>
    </location>
</feature>
<feature type="compositionally biased region" description="Basic and acidic residues" evidence="1">
    <location>
        <begin position="1714"/>
        <end position="1723"/>
    </location>
</feature>
<feature type="region of interest" description="Disordered" evidence="1">
    <location>
        <begin position="41"/>
        <end position="237"/>
    </location>
</feature>
<feature type="compositionally biased region" description="Low complexity" evidence="1">
    <location>
        <begin position="1569"/>
        <end position="1591"/>
    </location>
</feature>
<feature type="compositionally biased region" description="Low complexity" evidence="1">
    <location>
        <begin position="269"/>
        <end position="320"/>
    </location>
</feature>
<name>A0A086JZ45_TOXGO</name>
<evidence type="ECO:0000313" key="2">
    <source>
        <dbReference type="EMBL" id="KFG37413.1"/>
    </source>
</evidence>
<evidence type="ECO:0000313" key="3">
    <source>
        <dbReference type="Proteomes" id="UP000028837"/>
    </source>
</evidence>
<feature type="region of interest" description="Disordered" evidence="1">
    <location>
        <begin position="2619"/>
        <end position="2656"/>
    </location>
</feature>
<proteinExistence type="predicted"/>
<feature type="compositionally biased region" description="Basic and acidic residues" evidence="1">
    <location>
        <begin position="1032"/>
        <end position="1041"/>
    </location>
</feature>
<protein>
    <submittedName>
        <fullName evidence="2">Putative collagen alpha-1(III) chain, related protein</fullName>
    </submittedName>
</protein>
<feature type="region of interest" description="Disordered" evidence="1">
    <location>
        <begin position="2687"/>
        <end position="2757"/>
    </location>
</feature>
<feature type="compositionally biased region" description="Gly residues" evidence="1">
    <location>
        <begin position="2244"/>
        <end position="2253"/>
    </location>
</feature>
<comment type="caution">
    <text evidence="2">The sequence shown here is derived from an EMBL/GenBank/DDBJ whole genome shotgun (WGS) entry which is preliminary data.</text>
</comment>
<accession>A0A086JZ45</accession>
<feature type="compositionally biased region" description="Pro residues" evidence="1">
    <location>
        <begin position="761"/>
        <end position="776"/>
    </location>
</feature>
<feature type="compositionally biased region" description="Basic and acidic residues" evidence="1">
    <location>
        <begin position="114"/>
        <end position="153"/>
    </location>
</feature>
<feature type="region of interest" description="Disordered" evidence="1">
    <location>
        <begin position="1478"/>
        <end position="1503"/>
    </location>
</feature>
<feature type="compositionally biased region" description="Polar residues" evidence="1">
    <location>
        <begin position="2583"/>
        <end position="2598"/>
    </location>
</feature>
<feature type="region of interest" description="Disordered" evidence="1">
    <location>
        <begin position="1517"/>
        <end position="1952"/>
    </location>
</feature>
<feature type="region of interest" description="Disordered" evidence="1">
    <location>
        <begin position="2418"/>
        <end position="2537"/>
    </location>
</feature>